<reference evidence="2" key="1">
    <citation type="submission" date="2023-04" db="EMBL/GenBank/DDBJ databases">
        <title>Candida boidinii NBRC 10035.</title>
        <authorList>
            <person name="Ichikawa N."/>
            <person name="Sato H."/>
            <person name="Tonouchi N."/>
        </authorList>
    </citation>
    <scope>NUCLEOTIDE SEQUENCE</scope>
    <source>
        <strain evidence="2">NBRC 10035</strain>
    </source>
</reference>
<evidence type="ECO:0000256" key="1">
    <source>
        <dbReference type="SAM" id="MobiDB-lite"/>
    </source>
</evidence>
<dbReference type="EMBL" id="BSXN01000272">
    <property type="protein sequence ID" value="GME67873.1"/>
    <property type="molecule type" value="Genomic_DNA"/>
</dbReference>
<accession>A0A9W6WFA3</accession>
<organism evidence="2 3">
    <name type="scientific">Candida boidinii</name>
    <name type="common">Yeast</name>
    <dbReference type="NCBI Taxonomy" id="5477"/>
    <lineage>
        <taxon>Eukaryota</taxon>
        <taxon>Fungi</taxon>
        <taxon>Dikarya</taxon>
        <taxon>Ascomycota</taxon>
        <taxon>Saccharomycotina</taxon>
        <taxon>Pichiomycetes</taxon>
        <taxon>Pichiales</taxon>
        <taxon>Pichiaceae</taxon>
        <taxon>Ogataea</taxon>
        <taxon>Ogataea/Candida clade</taxon>
    </lineage>
</organism>
<name>A0A9W6WFA3_CANBO</name>
<sequence>MTYRPRWKTNAAVKQLSYWSRRGPGDRGGGPAVSRNELPGEPMPRQAVTYLKTYAARAFDGGRRARTGRRASSSVADLPEVKSHAQPAIQPSSHVLTFFWAPGCLYFSYHYLQ</sequence>
<comment type="caution">
    <text evidence="2">The sequence shown here is derived from an EMBL/GenBank/DDBJ whole genome shotgun (WGS) entry which is preliminary data.</text>
</comment>
<dbReference type="Proteomes" id="UP001165120">
    <property type="component" value="Unassembled WGS sequence"/>
</dbReference>
<feature type="region of interest" description="Disordered" evidence="1">
    <location>
        <begin position="19"/>
        <end position="43"/>
    </location>
</feature>
<keyword evidence="3" id="KW-1185">Reference proteome</keyword>
<evidence type="ECO:0000313" key="3">
    <source>
        <dbReference type="Proteomes" id="UP001165120"/>
    </source>
</evidence>
<gene>
    <name evidence="2" type="ORF">Cboi02_000122700</name>
</gene>
<dbReference type="AlphaFoldDB" id="A0A9W6WFA3"/>
<protein>
    <submittedName>
        <fullName evidence="2">Unnamed protein product</fullName>
    </submittedName>
</protein>
<feature type="region of interest" description="Disordered" evidence="1">
    <location>
        <begin position="61"/>
        <end position="86"/>
    </location>
</feature>
<evidence type="ECO:0000313" key="2">
    <source>
        <dbReference type="EMBL" id="GME67873.1"/>
    </source>
</evidence>
<proteinExistence type="predicted"/>